<proteinExistence type="inferred from homology"/>
<dbReference type="RefSeq" id="WP_248668087.1">
    <property type="nucleotide sequence ID" value="NZ_JALPRX010000071.1"/>
</dbReference>
<dbReference type="Gene3D" id="3.40.190.150">
    <property type="entry name" value="Bordetella uptake gene, domain 1"/>
    <property type="match status" value="1"/>
</dbReference>
<sequence length="325" mass="34123">MRSRTIGVALAGLLLALSPAGAQERFPERTVTVIVPFAAGGPTDVVARQLGEAMSRDLGVAVVAENVTGAGGTIGAQRVAQARPDGYTLLLGNVGVATAPALYRRLPYDPLTAFDTVGLITPVPMTLIGRPDLPAATLPELVAWIRRTGAEVNLAHAGLGSASHLCATLFRSLLQVPVTAVAFRGTAPIMTEMMGGRVDLACDQTTNTVPYIRDGRVKVFAVTTPRRLAALPDVPTTAEGGMPGLLVTIWHGFYVPRGTPRPVVERLAQSLRAALADPAVVARFADLATTPEPPERATPEAHRALLDAEIARWRPVIAAAGEYAD</sequence>
<evidence type="ECO:0000313" key="4">
    <source>
        <dbReference type="Proteomes" id="UP001139516"/>
    </source>
</evidence>
<feature type="signal peptide" evidence="2">
    <location>
        <begin position="1"/>
        <end position="22"/>
    </location>
</feature>
<dbReference type="SUPFAM" id="SSF53850">
    <property type="entry name" value="Periplasmic binding protein-like II"/>
    <property type="match status" value="1"/>
</dbReference>
<reference evidence="3" key="1">
    <citation type="submission" date="2022-04" db="EMBL/GenBank/DDBJ databases">
        <title>Roseomonas acroporae sp. nov., isolated from coral Acropora digitifera.</title>
        <authorList>
            <person name="Sun H."/>
        </authorList>
    </citation>
    <scope>NUCLEOTIDE SEQUENCE</scope>
    <source>
        <strain evidence="3">NAR14</strain>
    </source>
</reference>
<gene>
    <name evidence="3" type="ORF">M0638_16445</name>
</gene>
<protein>
    <submittedName>
        <fullName evidence="3">Tripartite tricarboxylate transporter substrate-binding protein</fullName>
    </submittedName>
</protein>
<accession>A0A9X2BUU1</accession>
<dbReference type="EMBL" id="JALPRX010000071">
    <property type="protein sequence ID" value="MCK8785968.1"/>
    <property type="molecule type" value="Genomic_DNA"/>
</dbReference>
<keyword evidence="2" id="KW-0732">Signal</keyword>
<evidence type="ECO:0000256" key="2">
    <source>
        <dbReference type="SAM" id="SignalP"/>
    </source>
</evidence>
<evidence type="ECO:0000256" key="1">
    <source>
        <dbReference type="ARBA" id="ARBA00006987"/>
    </source>
</evidence>
<dbReference type="PANTHER" id="PTHR42928:SF5">
    <property type="entry name" value="BLR1237 PROTEIN"/>
    <property type="match status" value="1"/>
</dbReference>
<feature type="chain" id="PRO_5040789387" evidence="2">
    <location>
        <begin position="23"/>
        <end position="325"/>
    </location>
</feature>
<dbReference type="Pfam" id="PF03401">
    <property type="entry name" value="TctC"/>
    <property type="match status" value="1"/>
</dbReference>
<dbReference type="Gene3D" id="3.40.190.10">
    <property type="entry name" value="Periplasmic binding protein-like II"/>
    <property type="match status" value="1"/>
</dbReference>
<comment type="caution">
    <text evidence="3">The sequence shown here is derived from an EMBL/GenBank/DDBJ whole genome shotgun (WGS) entry which is preliminary data.</text>
</comment>
<dbReference type="Proteomes" id="UP001139516">
    <property type="component" value="Unassembled WGS sequence"/>
</dbReference>
<organism evidence="3 4">
    <name type="scientific">Roseomonas acroporae</name>
    <dbReference type="NCBI Taxonomy" id="2937791"/>
    <lineage>
        <taxon>Bacteria</taxon>
        <taxon>Pseudomonadati</taxon>
        <taxon>Pseudomonadota</taxon>
        <taxon>Alphaproteobacteria</taxon>
        <taxon>Acetobacterales</taxon>
        <taxon>Roseomonadaceae</taxon>
        <taxon>Roseomonas</taxon>
    </lineage>
</organism>
<keyword evidence="4" id="KW-1185">Reference proteome</keyword>
<dbReference type="PIRSF" id="PIRSF017082">
    <property type="entry name" value="YflP"/>
    <property type="match status" value="1"/>
</dbReference>
<dbReference type="AlphaFoldDB" id="A0A9X2BUU1"/>
<comment type="similarity">
    <text evidence="1">Belongs to the UPF0065 (bug) family.</text>
</comment>
<evidence type="ECO:0000313" key="3">
    <source>
        <dbReference type="EMBL" id="MCK8785968.1"/>
    </source>
</evidence>
<name>A0A9X2BUU1_9PROT</name>
<dbReference type="PANTHER" id="PTHR42928">
    <property type="entry name" value="TRICARBOXYLATE-BINDING PROTEIN"/>
    <property type="match status" value="1"/>
</dbReference>
<dbReference type="InterPro" id="IPR005064">
    <property type="entry name" value="BUG"/>
</dbReference>
<dbReference type="InterPro" id="IPR042100">
    <property type="entry name" value="Bug_dom1"/>
</dbReference>